<feature type="region of interest" description="Disordered" evidence="1">
    <location>
        <begin position="293"/>
        <end position="343"/>
    </location>
</feature>
<name>A0A4U1F690_MONMO</name>
<comment type="caution">
    <text evidence="3">The sequence shown here is derived from an EMBL/GenBank/DDBJ whole genome shotgun (WGS) entry which is preliminary data.</text>
</comment>
<accession>A0A4U1F690</accession>
<organism evidence="3 4">
    <name type="scientific">Monodon monoceros</name>
    <name type="common">Narwhal</name>
    <name type="synonym">Ceratodon monodon</name>
    <dbReference type="NCBI Taxonomy" id="40151"/>
    <lineage>
        <taxon>Eukaryota</taxon>
        <taxon>Metazoa</taxon>
        <taxon>Chordata</taxon>
        <taxon>Craniata</taxon>
        <taxon>Vertebrata</taxon>
        <taxon>Euteleostomi</taxon>
        <taxon>Mammalia</taxon>
        <taxon>Eutheria</taxon>
        <taxon>Laurasiatheria</taxon>
        <taxon>Artiodactyla</taxon>
        <taxon>Whippomorpha</taxon>
        <taxon>Cetacea</taxon>
        <taxon>Odontoceti</taxon>
        <taxon>Monodontidae</taxon>
        <taxon>Monodon</taxon>
    </lineage>
</organism>
<feature type="compositionally biased region" description="Low complexity" evidence="1">
    <location>
        <begin position="317"/>
        <end position="329"/>
    </location>
</feature>
<dbReference type="PANTHER" id="PTHR47226:SF3">
    <property type="entry name" value="C2 CALCIUM-DEPENDENT DOMAIN-CONTAINING PROTEIN 4A"/>
    <property type="match status" value="1"/>
</dbReference>
<dbReference type="EMBL" id="RWIC01000360">
    <property type="protein sequence ID" value="TKC44905.1"/>
    <property type="molecule type" value="Genomic_DNA"/>
</dbReference>
<dbReference type="PANTHER" id="PTHR47226">
    <property type="entry name" value="C2 CALCIUM-DEPENDENT DOMAIN-CONTAINING PROTEIN 4A"/>
    <property type="match status" value="1"/>
</dbReference>
<proteinExistence type="predicted"/>
<evidence type="ECO:0000259" key="2">
    <source>
        <dbReference type="PROSITE" id="PS50004"/>
    </source>
</evidence>
<dbReference type="PROSITE" id="PS50004">
    <property type="entry name" value="C2"/>
    <property type="match status" value="1"/>
</dbReference>
<dbReference type="Proteomes" id="UP000308365">
    <property type="component" value="Unassembled WGS sequence"/>
</dbReference>
<dbReference type="InterPro" id="IPR000008">
    <property type="entry name" value="C2_dom"/>
</dbReference>
<protein>
    <recommendedName>
        <fullName evidence="2">C2 domain-containing protein</fullName>
    </recommendedName>
</protein>
<evidence type="ECO:0000313" key="3">
    <source>
        <dbReference type="EMBL" id="TKC44905.1"/>
    </source>
</evidence>
<evidence type="ECO:0000313" key="4">
    <source>
        <dbReference type="Proteomes" id="UP000308365"/>
    </source>
</evidence>
<feature type="region of interest" description="Disordered" evidence="1">
    <location>
        <begin position="72"/>
        <end position="101"/>
    </location>
</feature>
<evidence type="ECO:0000256" key="1">
    <source>
        <dbReference type="SAM" id="MobiDB-lite"/>
    </source>
</evidence>
<feature type="non-terminal residue" evidence="3">
    <location>
        <position position="1"/>
    </location>
</feature>
<feature type="compositionally biased region" description="Pro residues" evidence="1">
    <location>
        <begin position="246"/>
        <end position="269"/>
    </location>
</feature>
<sequence>RMQVPGPSRGCRFSPQLRSQESPRDRAWCWREGAAGRAGRPATPRAGLRASWAGLSLRYNWRAYLDREATGTELATQEPEGLKKRQRSASSPHSQPRPRRMRLLGKLRTSAAGRAALEPAFSNVLTPDRIPEFCIPPRLPAPCAPVSSPQAAALPRRCAAETDLWPRGAYDGAGRTDWDPRSQAALSLPHLPRARTAYGFCALLESPHTRRKESLFLGGSGTAPLLPAPRPRARTFGGGGGGGDPLTPPGRVPAAPPAAPARPRPPPVALAPRPYGRRLLRAPEGLLRRALRAGRSRGLARARSVSSGDGDDDDNGRLSGSWSPARAPATSPPPPPDPRPERLEAEGTVTLDRAGGALRLAVEYSRDSGRLRVRLLRAEGPAGGAAEPRVPVGCRVSFVLQPPGQTRRPRGAVVRRSRRAVLEQDLCLDGLSEDEVRCLAVRVKAENRGRGLDRGRQLGQGELLLGPLLLL</sequence>
<feature type="region of interest" description="Disordered" evidence="1">
    <location>
        <begin position="214"/>
        <end position="276"/>
    </location>
</feature>
<dbReference type="AlphaFoldDB" id="A0A4U1F690"/>
<gene>
    <name evidence="3" type="ORF">EI555_003377</name>
</gene>
<reference evidence="3" key="1">
    <citation type="journal article" date="2019" name="IScience">
        <title>Narwhal Genome Reveals Long-Term Low Genetic Diversity despite Current Large Abundance Size.</title>
        <authorList>
            <person name="Westbury M.V."/>
            <person name="Petersen B."/>
            <person name="Garde E."/>
            <person name="Heide-Jorgensen M.P."/>
            <person name="Lorenzen E.D."/>
        </authorList>
    </citation>
    <scope>NUCLEOTIDE SEQUENCE</scope>
    <source>
        <strain evidence="3">MVW</strain>
        <tissue evidence="3">Liver</tissue>
    </source>
</reference>
<dbReference type="InterPro" id="IPR039208">
    <property type="entry name" value="C2_Ca-dependent_4"/>
</dbReference>
<feature type="domain" description="C2" evidence="2">
    <location>
        <begin position="354"/>
        <end position="471"/>
    </location>
</feature>
<feature type="region of interest" description="Disordered" evidence="1">
    <location>
        <begin position="1"/>
        <end position="25"/>
    </location>
</feature>